<dbReference type="PANTHER" id="PTHR33220">
    <property type="entry name" value="BNAA09G04420D PROTEIN"/>
    <property type="match status" value="1"/>
</dbReference>
<name>A0A816TMD2_BRANA</name>
<reference evidence="2" key="1">
    <citation type="submission" date="2021-01" db="EMBL/GenBank/DDBJ databases">
        <authorList>
            <consortium name="Genoscope - CEA"/>
            <person name="William W."/>
        </authorList>
    </citation>
    <scope>NUCLEOTIDE SEQUENCE</scope>
</reference>
<dbReference type="AlphaFoldDB" id="A0A816TMD2"/>
<organism evidence="2">
    <name type="scientific">Brassica napus</name>
    <name type="common">Rape</name>
    <dbReference type="NCBI Taxonomy" id="3708"/>
    <lineage>
        <taxon>Eukaryota</taxon>
        <taxon>Viridiplantae</taxon>
        <taxon>Streptophyta</taxon>
        <taxon>Embryophyta</taxon>
        <taxon>Tracheophyta</taxon>
        <taxon>Spermatophyta</taxon>
        <taxon>Magnoliopsida</taxon>
        <taxon>eudicotyledons</taxon>
        <taxon>Gunneridae</taxon>
        <taxon>Pentapetalae</taxon>
        <taxon>rosids</taxon>
        <taxon>malvids</taxon>
        <taxon>Brassicales</taxon>
        <taxon>Brassicaceae</taxon>
        <taxon>Brassiceae</taxon>
        <taxon>Brassica</taxon>
    </lineage>
</organism>
<protein>
    <submittedName>
        <fullName evidence="2">(rape) hypothetical protein</fullName>
    </submittedName>
</protein>
<dbReference type="EMBL" id="HG994359">
    <property type="protein sequence ID" value="CAF2098430.1"/>
    <property type="molecule type" value="Genomic_DNA"/>
</dbReference>
<sequence length="262" mass="28934">MKNVAKCDTWCELQNPVNDRVFERKLHPKPSGRGHVCLGVTNHAWSILTCGGEFNSRHIVRRSSPKALDDPKSSMRPQVRRDHPLKAYSATDQAQVPWKGAPERVRAPSCPDPVAPRGAIYELGCLGMQPQSGGKFRPRLNMGERPIANKYREHVPHGVPRHLCAQGIGLWAPHSTCLETRTKESDMCASQRVGRGGCFVEPSHGIGSSKWAILGKQNWRCGMNRKLGYGAQLHANLEPTKGIGPLRPQDGGHGCRNPLRNV</sequence>
<dbReference type="Proteomes" id="UP001295469">
    <property type="component" value="Chromosome A05"/>
</dbReference>
<accession>A0A816TMD2</accession>
<gene>
    <name evidence="2" type="ORF">DARMORV10_A05P22590.1</name>
</gene>
<evidence type="ECO:0000313" key="2">
    <source>
        <dbReference type="EMBL" id="CAF2098430.1"/>
    </source>
</evidence>
<proteinExistence type="predicted"/>
<feature type="region of interest" description="Disordered" evidence="1">
    <location>
        <begin position="61"/>
        <end position="88"/>
    </location>
</feature>
<dbReference type="PANTHER" id="PTHR33220:SF5">
    <property type="entry name" value="RRNA INTRON-ENCODED HOMING ENDONUCLEASE"/>
    <property type="match status" value="1"/>
</dbReference>
<evidence type="ECO:0000256" key="1">
    <source>
        <dbReference type="SAM" id="MobiDB-lite"/>
    </source>
</evidence>
<feature type="compositionally biased region" description="Basic and acidic residues" evidence="1">
    <location>
        <begin position="67"/>
        <end position="85"/>
    </location>
</feature>